<dbReference type="Proteomes" id="UP001530315">
    <property type="component" value="Unassembled WGS sequence"/>
</dbReference>
<accession>A0ABD3P8R2</accession>
<gene>
    <name evidence="3" type="ORF">ACHAW5_010616</name>
</gene>
<reference evidence="3 4" key="1">
    <citation type="submission" date="2024-10" db="EMBL/GenBank/DDBJ databases">
        <title>Updated reference genomes for cyclostephanoid diatoms.</title>
        <authorList>
            <person name="Roberts W.R."/>
            <person name="Alverson A.J."/>
        </authorList>
    </citation>
    <scope>NUCLEOTIDE SEQUENCE [LARGE SCALE GENOMIC DNA]</scope>
    <source>
        <strain evidence="3 4">AJA276-08</strain>
    </source>
</reference>
<keyword evidence="4" id="KW-1185">Reference proteome</keyword>
<sequence length="340" mass="36078">MMHQGTNAKIALCGCLLLSSGMGVDAFATSPSRPVVVVAPRGRRDASSTTSLNVWWFGGTPGASAETSTSGEECELVAVRIDKTSPNSRRIAGEIVVPASLDDVWAILTDYDDLSRHVPNLVASRRLSDGGGTPGDGNHRCRLYQRGAQKIVGFEFGADVTMDMTERIVVAGGGKSFVGSSSSAAAAPGGAGEGAGLFFPEERRIDFKCVDSQFFSEFDGTWRVVEMPDNPFTGESETTVSYTVDVRPKGPVPVAALEWRIREDVPTNLRAVKRAAMEVGMEGVFAKRKGGRGGMIGRAFAKLTNGAAGGAWQVESSPLSSGFADFILDYENETLGAYMD</sequence>
<dbReference type="EMBL" id="JALLAZ020000998">
    <property type="protein sequence ID" value="KAL3782850.1"/>
    <property type="molecule type" value="Genomic_DNA"/>
</dbReference>
<dbReference type="InterPro" id="IPR023393">
    <property type="entry name" value="START-like_dom_sf"/>
</dbReference>
<dbReference type="PANTHER" id="PTHR34060:SF1">
    <property type="entry name" value="POLYKETIDE CYCLASE _ DEHYDRASE AND LIPID TRANSPORT PROTEIN"/>
    <property type="match status" value="1"/>
</dbReference>
<feature type="chain" id="PRO_5044789297" description="Coenzyme Q-binding protein COQ10 START domain-containing protein" evidence="1">
    <location>
        <begin position="27"/>
        <end position="340"/>
    </location>
</feature>
<feature type="domain" description="Coenzyme Q-binding protein COQ10 START" evidence="2">
    <location>
        <begin position="97"/>
        <end position="272"/>
    </location>
</feature>
<dbReference type="Gene3D" id="3.30.530.20">
    <property type="match status" value="2"/>
</dbReference>
<feature type="signal peptide" evidence="1">
    <location>
        <begin position="1"/>
        <end position="26"/>
    </location>
</feature>
<organism evidence="3 4">
    <name type="scientific">Stephanodiscus triporus</name>
    <dbReference type="NCBI Taxonomy" id="2934178"/>
    <lineage>
        <taxon>Eukaryota</taxon>
        <taxon>Sar</taxon>
        <taxon>Stramenopiles</taxon>
        <taxon>Ochrophyta</taxon>
        <taxon>Bacillariophyta</taxon>
        <taxon>Coscinodiscophyceae</taxon>
        <taxon>Thalassiosirophycidae</taxon>
        <taxon>Stephanodiscales</taxon>
        <taxon>Stephanodiscaceae</taxon>
        <taxon>Stephanodiscus</taxon>
    </lineage>
</organism>
<dbReference type="InterPro" id="IPR005031">
    <property type="entry name" value="COQ10_START"/>
</dbReference>
<evidence type="ECO:0000259" key="2">
    <source>
        <dbReference type="Pfam" id="PF03364"/>
    </source>
</evidence>
<dbReference type="PANTHER" id="PTHR34060">
    <property type="entry name" value="POLYKETIDE CYCLASE / DEHYDRASE AND LIPID TRANSPORT PROTEIN"/>
    <property type="match status" value="1"/>
</dbReference>
<dbReference type="SUPFAM" id="SSF55961">
    <property type="entry name" value="Bet v1-like"/>
    <property type="match status" value="1"/>
</dbReference>
<dbReference type="AlphaFoldDB" id="A0ABD3P8R2"/>
<comment type="caution">
    <text evidence="3">The sequence shown here is derived from an EMBL/GenBank/DDBJ whole genome shotgun (WGS) entry which is preliminary data.</text>
</comment>
<evidence type="ECO:0000313" key="3">
    <source>
        <dbReference type="EMBL" id="KAL3782850.1"/>
    </source>
</evidence>
<evidence type="ECO:0000256" key="1">
    <source>
        <dbReference type="SAM" id="SignalP"/>
    </source>
</evidence>
<name>A0ABD3P8R2_9STRA</name>
<evidence type="ECO:0000313" key="4">
    <source>
        <dbReference type="Proteomes" id="UP001530315"/>
    </source>
</evidence>
<protein>
    <recommendedName>
        <fullName evidence="2">Coenzyme Q-binding protein COQ10 START domain-containing protein</fullName>
    </recommendedName>
</protein>
<proteinExistence type="predicted"/>
<keyword evidence="1" id="KW-0732">Signal</keyword>
<dbReference type="Pfam" id="PF03364">
    <property type="entry name" value="Polyketide_cyc"/>
    <property type="match status" value="1"/>
</dbReference>